<dbReference type="InterPro" id="IPR000182">
    <property type="entry name" value="GNAT_dom"/>
</dbReference>
<evidence type="ECO:0000313" key="3">
    <source>
        <dbReference type="Proteomes" id="UP000051845"/>
    </source>
</evidence>
<dbReference type="CDD" id="cd04301">
    <property type="entry name" value="NAT_SF"/>
    <property type="match status" value="1"/>
</dbReference>
<dbReference type="SUPFAM" id="SSF55729">
    <property type="entry name" value="Acyl-CoA N-acyltransferases (Nat)"/>
    <property type="match status" value="1"/>
</dbReference>
<feature type="domain" description="N-acetyltransferase" evidence="1">
    <location>
        <begin position="5"/>
        <end position="157"/>
    </location>
</feature>
<evidence type="ECO:0000259" key="1">
    <source>
        <dbReference type="PROSITE" id="PS51186"/>
    </source>
</evidence>
<dbReference type="EMBL" id="AYYR01000059">
    <property type="protein sequence ID" value="KRM75101.1"/>
    <property type="molecule type" value="Genomic_DNA"/>
</dbReference>
<dbReference type="InterPro" id="IPR052777">
    <property type="entry name" value="Acetyltransferase_Enz"/>
</dbReference>
<sequence length="157" mass="17477">MTKKMTYIQAKTATDFKTATALILAYSKSLGIDLGFQDFQKEIETLDKEYNAPKGALIIAEVDGQPAGVVAVHEFSEGVAELKRLYVDPEFRHLGLGAQLAARIITKATDLGYRSIRLDTLPTMKGAQRLYKALGFRQIDAYRFNPVEGTLYLEKTL</sequence>
<reference evidence="2 3" key="1">
    <citation type="journal article" date="2015" name="Genome Announc.">
        <title>Expanding the biotechnology potential of lactobacilli through comparative genomics of 213 strains and associated genera.</title>
        <authorList>
            <person name="Sun Z."/>
            <person name="Harris H.M."/>
            <person name="McCann A."/>
            <person name="Guo C."/>
            <person name="Argimon S."/>
            <person name="Zhang W."/>
            <person name="Yang X."/>
            <person name="Jeffery I.B."/>
            <person name="Cooney J.C."/>
            <person name="Kagawa T.F."/>
            <person name="Liu W."/>
            <person name="Song Y."/>
            <person name="Salvetti E."/>
            <person name="Wrobel A."/>
            <person name="Rasinkangas P."/>
            <person name="Parkhill J."/>
            <person name="Rea M.C."/>
            <person name="O'Sullivan O."/>
            <person name="Ritari J."/>
            <person name="Douillard F.P."/>
            <person name="Paul Ross R."/>
            <person name="Yang R."/>
            <person name="Briner A.E."/>
            <person name="Felis G.E."/>
            <person name="de Vos W.M."/>
            <person name="Barrangou R."/>
            <person name="Klaenhammer T.R."/>
            <person name="Caufield P.W."/>
            <person name="Cui Y."/>
            <person name="Zhang H."/>
            <person name="O'Toole P.W."/>
        </authorList>
    </citation>
    <scope>NUCLEOTIDE SEQUENCE [LARGE SCALE GENOMIC DNA]</scope>
    <source>
        <strain evidence="2 3">DSM 20515</strain>
    </source>
</reference>
<dbReference type="InterPro" id="IPR016181">
    <property type="entry name" value="Acyl_CoA_acyltransferase"/>
</dbReference>
<dbReference type="PANTHER" id="PTHR43305:SF1">
    <property type="entry name" value="FAMILY N-ACETYLTRANSFERASE, PUTATIVE (AFU_ORTHOLOGUE AFUA_2G01380)-RELATED"/>
    <property type="match status" value="1"/>
</dbReference>
<protein>
    <submittedName>
        <fullName evidence="2">N-acetyltransferase GCN5</fullName>
    </submittedName>
</protein>
<keyword evidence="2" id="KW-0808">Transferase</keyword>
<dbReference type="RefSeq" id="WP_056996981.1">
    <property type="nucleotide sequence ID" value="NZ_AYYR01000059.1"/>
</dbReference>
<dbReference type="Proteomes" id="UP000051845">
    <property type="component" value="Unassembled WGS sequence"/>
</dbReference>
<organism evidence="2 3">
    <name type="scientific">Secundilactobacillus collinoides DSM 20515 = JCM 1123</name>
    <dbReference type="NCBI Taxonomy" id="1423733"/>
    <lineage>
        <taxon>Bacteria</taxon>
        <taxon>Bacillati</taxon>
        <taxon>Bacillota</taxon>
        <taxon>Bacilli</taxon>
        <taxon>Lactobacillales</taxon>
        <taxon>Lactobacillaceae</taxon>
        <taxon>Secundilactobacillus</taxon>
    </lineage>
</organism>
<accession>A0A0R2B6H8</accession>
<evidence type="ECO:0000313" key="2">
    <source>
        <dbReference type="EMBL" id="KRM75101.1"/>
    </source>
</evidence>
<dbReference type="STRING" id="33960.TY91_09465"/>
<dbReference type="Gene3D" id="3.40.630.30">
    <property type="match status" value="1"/>
</dbReference>
<comment type="caution">
    <text evidence="2">The sequence shown here is derived from an EMBL/GenBank/DDBJ whole genome shotgun (WGS) entry which is preliminary data.</text>
</comment>
<dbReference type="AlphaFoldDB" id="A0A0R2B6H8"/>
<dbReference type="PROSITE" id="PS51186">
    <property type="entry name" value="GNAT"/>
    <property type="match status" value="1"/>
</dbReference>
<dbReference type="PANTHER" id="PTHR43305">
    <property type="entry name" value="FAMILY N-ACETYLTRANSFERASE, PUTATIVE (AFU_ORTHOLOGUE AFUA_2G01380)-RELATED"/>
    <property type="match status" value="1"/>
</dbReference>
<gene>
    <name evidence="2" type="ORF">FC82_GL002632</name>
</gene>
<dbReference type="PATRIC" id="fig|1423733.4.peg.2750"/>
<dbReference type="GO" id="GO:0016747">
    <property type="term" value="F:acyltransferase activity, transferring groups other than amino-acyl groups"/>
    <property type="evidence" value="ECO:0007669"/>
    <property type="project" value="InterPro"/>
</dbReference>
<dbReference type="Pfam" id="PF00583">
    <property type="entry name" value="Acetyltransf_1"/>
    <property type="match status" value="1"/>
</dbReference>
<proteinExistence type="predicted"/>
<name>A0A0R2B6H8_SECCO</name>